<keyword evidence="5 7" id="KW-1133">Transmembrane helix</keyword>
<dbReference type="Proteomes" id="UP000283530">
    <property type="component" value="Unassembled WGS sequence"/>
</dbReference>
<feature type="transmembrane region" description="Helical" evidence="7">
    <location>
        <begin position="416"/>
        <end position="437"/>
    </location>
</feature>
<keyword evidence="6 7" id="KW-0472">Membrane</keyword>
<sequence length="448" mass="48931">MAELQQLHLQIQDGQELDSSKDSTVINQLSVQSHLQWWLVLALNITLLISGQAAATLLGRLYYDQGGNSIWMATLVQSGGFPILLLPLLITYSNRTRTKSPSTNSLGTKNAAAVTTSRSPSFAILAFVYVSIGLLLAGDNVMYSYGLLYLPVSTYSLICASQLAFNAIFSFFINSQKFTSLIFNAIVLLTFSSSLLAVRGGSDGPSGVSASKHALGFVFTLGASAGYALWLSLTQLSFQKVLKESFSAVFKLLFYTSLVASCACVVGLFASGEWRSLKGEMEGYRKGRVSYVMTLVWTAVSWQVSSIGTVCLVFQVSSLFTNVISTLALPIVPVFAVIFFHDKMDGVKVVSLLIAIWGSLSYIYQNYLDDSKSKATRKDGNELSDSVPQNEECEEPNSFKDATVINQTKVLRHWKWWLVVALNITLLISGQSTGVLLRFCYNLGGNSI</sequence>
<keyword evidence="9" id="KW-1185">Reference proteome</keyword>
<evidence type="ECO:0000256" key="1">
    <source>
        <dbReference type="ARBA" id="ARBA00004141"/>
    </source>
</evidence>
<evidence type="ECO:0000256" key="2">
    <source>
        <dbReference type="ARBA" id="ARBA00006213"/>
    </source>
</evidence>
<dbReference type="PANTHER" id="PTHR31376:SF2">
    <property type="entry name" value="PURINE PERMEASE 11-RELATED"/>
    <property type="match status" value="1"/>
</dbReference>
<gene>
    <name evidence="8" type="ORF">CKAN_01629200</name>
</gene>
<protein>
    <recommendedName>
        <fullName evidence="7">Probable purine permease</fullName>
    </recommendedName>
</protein>
<comment type="caution">
    <text evidence="8">The sequence shown here is derived from an EMBL/GenBank/DDBJ whole genome shotgun (WGS) entry which is preliminary data.</text>
</comment>
<accession>A0A3S3N8I3</accession>
<feature type="transmembrane region" description="Helical" evidence="7">
    <location>
        <begin position="213"/>
        <end position="231"/>
    </location>
</feature>
<feature type="transmembrane region" description="Helical" evidence="7">
    <location>
        <begin position="37"/>
        <end position="58"/>
    </location>
</feature>
<dbReference type="GO" id="GO:0005345">
    <property type="term" value="F:purine nucleobase transmembrane transporter activity"/>
    <property type="evidence" value="ECO:0007669"/>
    <property type="project" value="UniProtKB-UniRule"/>
</dbReference>
<evidence type="ECO:0000313" key="9">
    <source>
        <dbReference type="Proteomes" id="UP000283530"/>
    </source>
</evidence>
<comment type="subcellular location">
    <subcellularLocation>
        <location evidence="1 7">Membrane</location>
        <topology evidence="1 7">Multi-pass membrane protein</topology>
    </subcellularLocation>
</comment>
<feature type="transmembrane region" description="Helical" evidence="7">
    <location>
        <begin position="346"/>
        <end position="364"/>
    </location>
</feature>
<keyword evidence="3 7" id="KW-0813">Transport</keyword>
<reference evidence="8 9" key="1">
    <citation type="journal article" date="2019" name="Nat. Plants">
        <title>Stout camphor tree genome fills gaps in understanding of flowering plant genome evolution.</title>
        <authorList>
            <person name="Chaw S.M."/>
            <person name="Liu Y.C."/>
            <person name="Wu Y.W."/>
            <person name="Wang H.Y."/>
            <person name="Lin C.I."/>
            <person name="Wu C.S."/>
            <person name="Ke H.M."/>
            <person name="Chang L.Y."/>
            <person name="Hsu C.Y."/>
            <person name="Yang H.T."/>
            <person name="Sudianto E."/>
            <person name="Hsu M.H."/>
            <person name="Wu K.P."/>
            <person name="Wang L.N."/>
            <person name="Leebens-Mack J.H."/>
            <person name="Tsai I.J."/>
        </authorList>
    </citation>
    <scope>NUCLEOTIDE SEQUENCE [LARGE SCALE GENOMIC DNA]</scope>
    <source>
        <strain evidence="9">cv. Chaw 1501</strain>
        <tissue evidence="8">Young leaves</tissue>
    </source>
</reference>
<dbReference type="OrthoDB" id="1907510at2759"/>
<name>A0A3S3N8I3_9MAGN</name>
<dbReference type="InterPro" id="IPR030182">
    <property type="entry name" value="PUP_plant"/>
</dbReference>
<comment type="caution">
    <text evidence="7">Lacks conserved residue(s) required for the propagation of feature annotation.</text>
</comment>
<proteinExistence type="inferred from homology"/>
<evidence type="ECO:0000256" key="5">
    <source>
        <dbReference type="ARBA" id="ARBA00022989"/>
    </source>
</evidence>
<evidence type="ECO:0000256" key="3">
    <source>
        <dbReference type="ARBA" id="ARBA00022448"/>
    </source>
</evidence>
<dbReference type="SUPFAM" id="SSF103481">
    <property type="entry name" value="Multidrug resistance efflux transporter EmrE"/>
    <property type="match status" value="1"/>
</dbReference>
<evidence type="ECO:0000313" key="8">
    <source>
        <dbReference type="EMBL" id="RWR87354.1"/>
    </source>
</evidence>
<feature type="transmembrane region" description="Helical" evidence="7">
    <location>
        <begin position="155"/>
        <end position="174"/>
    </location>
</feature>
<dbReference type="AlphaFoldDB" id="A0A3S3N8I3"/>
<feature type="transmembrane region" description="Helical" evidence="7">
    <location>
        <begin position="291"/>
        <end position="314"/>
    </location>
</feature>
<feature type="transmembrane region" description="Helical" evidence="7">
    <location>
        <begin position="181"/>
        <end position="201"/>
    </location>
</feature>
<dbReference type="STRING" id="337451.A0A3S3N8I3"/>
<evidence type="ECO:0000256" key="7">
    <source>
        <dbReference type="RuleBase" id="RU368015"/>
    </source>
</evidence>
<comment type="similarity">
    <text evidence="2 7">Belongs to the purine permeases (TC 2.A.7.14) family.</text>
</comment>
<dbReference type="InterPro" id="IPR037185">
    <property type="entry name" value="EmrE-like"/>
</dbReference>
<keyword evidence="4 7" id="KW-0812">Transmembrane</keyword>
<dbReference type="PANTHER" id="PTHR31376">
    <property type="entry name" value="OS09G0467300 PROTEIN-RELATED"/>
    <property type="match status" value="1"/>
</dbReference>
<feature type="transmembrane region" description="Helical" evidence="7">
    <location>
        <begin position="70"/>
        <end position="90"/>
    </location>
</feature>
<dbReference type="Pfam" id="PF16913">
    <property type="entry name" value="PUNUT"/>
    <property type="match status" value="1"/>
</dbReference>
<feature type="transmembrane region" description="Helical" evidence="7">
    <location>
        <begin position="122"/>
        <end position="143"/>
    </location>
</feature>
<evidence type="ECO:0000256" key="6">
    <source>
        <dbReference type="ARBA" id="ARBA00023136"/>
    </source>
</evidence>
<evidence type="ECO:0000256" key="4">
    <source>
        <dbReference type="ARBA" id="ARBA00022692"/>
    </source>
</evidence>
<dbReference type="GO" id="GO:0015211">
    <property type="term" value="F:purine nucleoside transmembrane transporter activity"/>
    <property type="evidence" value="ECO:0007669"/>
    <property type="project" value="UniProtKB-UniRule"/>
</dbReference>
<feature type="transmembrane region" description="Helical" evidence="7">
    <location>
        <begin position="252"/>
        <end position="271"/>
    </location>
</feature>
<organism evidence="8 9">
    <name type="scientific">Cinnamomum micranthum f. kanehirae</name>
    <dbReference type="NCBI Taxonomy" id="337451"/>
    <lineage>
        <taxon>Eukaryota</taxon>
        <taxon>Viridiplantae</taxon>
        <taxon>Streptophyta</taxon>
        <taxon>Embryophyta</taxon>
        <taxon>Tracheophyta</taxon>
        <taxon>Spermatophyta</taxon>
        <taxon>Magnoliopsida</taxon>
        <taxon>Magnoliidae</taxon>
        <taxon>Laurales</taxon>
        <taxon>Lauraceae</taxon>
        <taxon>Cinnamomum</taxon>
    </lineage>
</organism>
<dbReference type="EMBL" id="QPKB01000006">
    <property type="protein sequence ID" value="RWR87354.1"/>
    <property type="molecule type" value="Genomic_DNA"/>
</dbReference>
<dbReference type="GO" id="GO:0016020">
    <property type="term" value="C:membrane"/>
    <property type="evidence" value="ECO:0007669"/>
    <property type="project" value="UniProtKB-SubCell"/>
</dbReference>
<feature type="transmembrane region" description="Helical" evidence="7">
    <location>
        <begin position="319"/>
        <end position="340"/>
    </location>
</feature>